<gene>
    <name evidence="4" type="ORF">I215_10370</name>
</gene>
<feature type="compositionally biased region" description="Polar residues" evidence="2">
    <location>
        <begin position="38"/>
        <end position="48"/>
    </location>
</feature>
<evidence type="ECO:0000313" key="5">
    <source>
        <dbReference type="Proteomes" id="UP000007364"/>
    </source>
</evidence>
<proteinExistence type="predicted"/>
<dbReference type="EMBL" id="AMSG01000014">
    <property type="protein sequence ID" value="EKF54835.1"/>
    <property type="molecule type" value="Genomic_DNA"/>
</dbReference>
<dbReference type="RefSeq" id="WP_008991916.1">
    <property type="nucleotide sequence ID" value="NZ_AMSG01000014.1"/>
</dbReference>
<protein>
    <submittedName>
        <fullName evidence="4">Lipoprotein</fullName>
    </submittedName>
</protein>
<feature type="region of interest" description="Disordered" evidence="2">
    <location>
        <begin position="27"/>
        <end position="48"/>
    </location>
</feature>
<dbReference type="eggNOG" id="COG4704">
    <property type="taxonomic scope" value="Bacteria"/>
</dbReference>
<comment type="caution">
    <text evidence="4">The sequence shown here is derived from an EMBL/GenBank/DDBJ whole genome shotgun (WGS) entry which is preliminary data.</text>
</comment>
<name>K2PQN1_9FLAO</name>
<dbReference type="PATRIC" id="fig|555500.3.peg.2141"/>
<evidence type="ECO:0000313" key="4">
    <source>
        <dbReference type="EMBL" id="EKF54835.1"/>
    </source>
</evidence>
<evidence type="ECO:0000256" key="1">
    <source>
        <dbReference type="ARBA" id="ARBA00022729"/>
    </source>
</evidence>
<sequence>MRIKNLIVLSIAVVVSVCLYSCARRGTPEGGPKDVTPPSITSATPKNHSTNFDAEKVRIYFDEYIKLKDLQKQLIVSPPLEYQPYIYPQSGASKYLEIEILDTLQENATYVFNFGQSVVDNHEENPYSFFTYVFSTGDYIDSLETEGFVIDALQKKPDPFISVMLYKVDSAYTDSIIFQKPPTYLTNTLDSSTNFRLTNLKEGTYKLVAMKDEAGNYKFDPKTDKIGFIDHFIEIPTDSIYGLNLFKEIPEYKATRPSLIAKNKIFFGYEGEHEGMQISLLSEKPEDYDYRVFPDTKTDTLNYFFTPFEADSLIFEVRKQVRQKQVVDTFTVRIKELYADTLVVAQLNKSFALNDSLRLHATTPMEVIDTTQISVMNKDSVFLKYTANLDSKRNIVNLKWDTQPEQKYQIKLLPGAIVDFYGDVNDTLTYGLATRSIADLGSFRVNLRNVDQYPVILQLTDQKGIVQYEKFITEQKSTYEFLNINPATYLIRVIHDANGNGKWDTGNYLQKIQPERISYFPDAVELRSNWEIEQTFTLQ</sequence>
<dbReference type="STRING" id="555500.I215_10370"/>
<keyword evidence="5" id="KW-1185">Reference proteome</keyword>
<dbReference type="AlphaFoldDB" id="K2PQN1"/>
<dbReference type="OrthoDB" id="9809989at2"/>
<dbReference type="Pfam" id="PF13205">
    <property type="entry name" value="Big_5"/>
    <property type="match status" value="1"/>
</dbReference>
<dbReference type="Proteomes" id="UP000007364">
    <property type="component" value="Unassembled WGS sequence"/>
</dbReference>
<reference evidence="4 5" key="1">
    <citation type="journal article" date="2012" name="J. Bacteriol.">
        <title>Genome Sequence of Galbibacter marinum Type Strain ck-I2-15.</title>
        <authorList>
            <person name="Lai Q."/>
            <person name="Li C."/>
            <person name="Shao Z."/>
        </authorList>
    </citation>
    <scope>NUCLEOTIDE SEQUENCE [LARGE SCALE GENOMIC DNA]</scope>
    <source>
        <strain evidence="5">ck-I2-15</strain>
    </source>
</reference>
<feature type="domain" description="SbsA Ig-like" evidence="3">
    <location>
        <begin position="34"/>
        <end position="136"/>
    </location>
</feature>
<dbReference type="InterPro" id="IPR032812">
    <property type="entry name" value="SbsA_Ig"/>
</dbReference>
<accession>K2PQN1</accession>
<keyword evidence="4" id="KW-0449">Lipoprotein</keyword>
<evidence type="ECO:0000259" key="3">
    <source>
        <dbReference type="Pfam" id="PF13205"/>
    </source>
</evidence>
<evidence type="ECO:0000256" key="2">
    <source>
        <dbReference type="SAM" id="MobiDB-lite"/>
    </source>
</evidence>
<organism evidence="4 5">
    <name type="scientific">Galbibacter marinus</name>
    <dbReference type="NCBI Taxonomy" id="555500"/>
    <lineage>
        <taxon>Bacteria</taxon>
        <taxon>Pseudomonadati</taxon>
        <taxon>Bacteroidota</taxon>
        <taxon>Flavobacteriia</taxon>
        <taxon>Flavobacteriales</taxon>
        <taxon>Flavobacteriaceae</taxon>
        <taxon>Galbibacter</taxon>
    </lineage>
</organism>
<keyword evidence="1" id="KW-0732">Signal</keyword>